<accession>A0A9W8B4C0</accession>
<proteinExistence type="predicted"/>
<protein>
    <submittedName>
        <fullName evidence="2">Uncharacterized protein</fullName>
    </submittedName>
</protein>
<reference evidence="2" key="1">
    <citation type="submission" date="2022-07" db="EMBL/GenBank/DDBJ databases">
        <title>Phylogenomic reconstructions and comparative analyses of Kickxellomycotina fungi.</title>
        <authorList>
            <person name="Reynolds N.K."/>
            <person name="Stajich J.E."/>
            <person name="Barry K."/>
            <person name="Grigoriev I.V."/>
            <person name="Crous P."/>
            <person name="Smith M.E."/>
        </authorList>
    </citation>
    <scope>NUCLEOTIDE SEQUENCE</scope>
    <source>
        <strain evidence="2">RSA 567</strain>
    </source>
</reference>
<comment type="caution">
    <text evidence="2">The sequence shown here is derived from an EMBL/GenBank/DDBJ whole genome shotgun (WGS) entry which is preliminary data.</text>
</comment>
<feature type="region of interest" description="Disordered" evidence="1">
    <location>
        <begin position="1"/>
        <end position="45"/>
    </location>
</feature>
<evidence type="ECO:0000313" key="2">
    <source>
        <dbReference type="EMBL" id="KAJ1981289.1"/>
    </source>
</evidence>
<evidence type="ECO:0000313" key="3">
    <source>
        <dbReference type="Proteomes" id="UP001151582"/>
    </source>
</evidence>
<gene>
    <name evidence="2" type="ORF">H4R34_002126</name>
</gene>
<feature type="compositionally biased region" description="Low complexity" evidence="1">
    <location>
        <begin position="31"/>
        <end position="41"/>
    </location>
</feature>
<keyword evidence="3" id="KW-1185">Reference proteome</keyword>
<dbReference type="AlphaFoldDB" id="A0A9W8B4C0"/>
<evidence type="ECO:0000256" key="1">
    <source>
        <dbReference type="SAM" id="MobiDB-lite"/>
    </source>
</evidence>
<dbReference type="EMBL" id="JANBQB010000131">
    <property type="protein sequence ID" value="KAJ1981289.1"/>
    <property type="molecule type" value="Genomic_DNA"/>
</dbReference>
<sequence>MASTVPTEPSPPPATQCPVLSNSREQPSPPQSSTSSASASQRDVKQYVDDALGHLRLELSAKIETHYHDLNAKLDDIIVKLGARKDVSQ</sequence>
<dbReference type="Proteomes" id="UP001151582">
    <property type="component" value="Unassembled WGS sequence"/>
</dbReference>
<organism evidence="2 3">
    <name type="scientific">Dimargaris verticillata</name>
    <dbReference type="NCBI Taxonomy" id="2761393"/>
    <lineage>
        <taxon>Eukaryota</taxon>
        <taxon>Fungi</taxon>
        <taxon>Fungi incertae sedis</taxon>
        <taxon>Zoopagomycota</taxon>
        <taxon>Kickxellomycotina</taxon>
        <taxon>Dimargaritomycetes</taxon>
        <taxon>Dimargaritales</taxon>
        <taxon>Dimargaritaceae</taxon>
        <taxon>Dimargaris</taxon>
    </lineage>
</organism>
<name>A0A9W8B4C0_9FUNG</name>